<dbReference type="STRING" id="133381.A0A2T9Z8R5"/>
<dbReference type="PROSITE" id="PS00065">
    <property type="entry name" value="D_2_HYDROXYACID_DH_1"/>
    <property type="match status" value="1"/>
</dbReference>
<protein>
    <recommendedName>
        <fullName evidence="6">Enoyl reductase (ER) domain-containing protein</fullName>
    </recommendedName>
</protein>
<sequence length="403" mass="44348">MGDKIKAWACMGKGEKLQPWEYTPRSLGDDDVEVNIEYCGICGSDIHVIDSYWGPSRYPAVVGHEMVGKVHLKGKNVTHLEIGDIVGVGTRVYSCMRSDCTDCSRDMDPHCKERVSTYNGTYADGSPGRGGYAEKVRVHSHFAIKIPSEISPAEAAPLMCAGTTVFSPLHFLNVKPNDRVGVVGIGGLGHLAIQFAKAMGCKVTAFSRSESKREFAMSLGADIFINTNDEKQLASAKQSVGLLLITSDISVDQYPMFFNWVDYMGRITLLSIPPKSIPIPPTLLLSSQVYLGGSSVGGVNTVKKMLIMAAKHNIRPMIEKFPMNEVNNAIDRVRSGDVSIILIVLSLLNNRPIPSQNLSVDVFSGFNFFSGNISIQRNLSRDRVIFLKPEKDFYPTQKSSYWI</sequence>
<name>A0A2T9Z8R5_9FUNG</name>
<dbReference type="EMBL" id="MBFS01001512">
    <property type="protein sequence ID" value="PVV00917.1"/>
    <property type="molecule type" value="Genomic_DNA"/>
</dbReference>
<organism evidence="7 8">
    <name type="scientific">Smittium megazygosporum</name>
    <dbReference type="NCBI Taxonomy" id="133381"/>
    <lineage>
        <taxon>Eukaryota</taxon>
        <taxon>Fungi</taxon>
        <taxon>Fungi incertae sedis</taxon>
        <taxon>Zoopagomycota</taxon>
        <taxon>Kickxellomycotina</taxon>
        <taxon>Harpellomycetes</taxon>
        <taxon>Harpellales</taxon>
        <taxon>Legeriomycetaceae</taxon>
        <taxon>Smittium</taxon>
    </lineage>
</organism>
<dbReference type="FunFam" id="3.40.50.720:FF:000022">
    <property type="entry name" value="Cinnamyl alcohol dehydrogenase"/>
    <property type="match status" value="1"/>
</dbReference>
<evidence type="ECO:0000313" key="8">
    <source>
        <dbReference type="Proteomes" id="UP000245609"/>
    </source>
</evidence>
<comment type="caution">
    <text evidence="7">The sequence shown here is derived from an EMBL/GenBank/DDBJ whole genome shotgun (WGS) entry which is preliminary data.</text>
</comment>
<evidence type="ECO:0000313" key="7">
    <source>
        <dbReference type="EMBL" id="PVV00917.1"/>
    </source>
</evidence>
<keyword evidence="3 5" id="KW-0862">Zinc</keyword>
<dbReference type="InterPro" id="IPR013154">
    <property type="entry name" value="ADH-like_N"/>
</dbReference>
<dbReference type="AlphaFoldDB" id="A0A2T9Z8R5"/>
<dbReference type="Pfam" id="PF00107">
    <property type="entry name" value="ADH_zinc_N"/>
    <property type="match status" value="1"/>
</dbReference>
<dbReference type="OrthoDB" id="1879366at2759"/>
<evidence type="ECO:0000256" key="1">
    <source>
        <dbReference type="ARBA" id="ARBA00001947"/>
    </source>
</evidence>
<dbReference type="InterPro" id="IPR047109">
    <property type="entry name" value="CAD-like"/>
</dbReference>
<gene>
    <name evidence="7" type="ORF">BB560_004685</name>
</gene>
<comment type="similarity">
    <text evidence="5">Belongs to the zinc-containing alcohol dehydrogenase family.</text>
</comment>
<dbReference type="PROSITE" id="PS00059">
    <property type="entry name" value="ADH_ZINC"/>
    <property type="match status" value="1"/>
</dbReference>
<feature type="domain" description="Enoyl reductase (ER)" evidence="6">
    <location>
        <begin position="14"/>
        <end position="342"/>
    </location>
</feature>
<reference evidence="7 8" key="1">
    <citation type="journal article" date="2018" name="MBio">
        <title>Comparative Genomics Reveals the Core Gene Toolbox for the Fungus-Insect Symbiosis.</title>
        <authorList>
            <person name="Wang Y."/>
            <person name="Stata M."/>
            <person name="Wang W."/>
            <person name="Stajich J.E."/>
            <person name="White M.M."/>
            <person name="Moncalvo J.M."/>
        </authorList>
    </citation>
    <scope>NUCLEOTIDE SEQUENCE [LARGE SCALE GENOMIC DNA]</scope>
    <source>
        <strain evidence="7 8">SC-DP-2</strain>
    </source>
</reference>
<evidence type="ECO:0000256" key="5">
    <source>
        <dbReference type="RuleBase" id="RU361277"/>
    </source>
</evidence>
<keyword evidence="2 5" id="KW-0479">Metal-binding</keyword>
<accession>A0A2T9Z8R5</accession>
<dbReference type="SMART" id="SM00829">
    <property type="entry name" value="PKS_ER"/>
    <property type="match status" value="1"/>
</dbReference>
<dbReference type="Proteomes" id="UP000245609">
    <property type="component" value="Unassembled WGS sequence"/>
</dbReference>
<dbReference type="Gene3D" id="3.90.180.10">
    <property type="entry name" value="Medium-chain alcohol dehydrogenases, catalytic domain"/>
    <property type="match status" value="1"/>
</dbReference>
<keyword evidence="8" id="KW-1185">Reference proteome</keyword>
<dbReference type="SUPFAM" id="SSF51735">
    <property type="entry name" value="NAD(P)-binding Rossmann-fold domains"/>
    <property type="match status" value="1"/>
</dbReference>
<evidence type="ECO:0000256" key="2">
    <source>
        <dbReference type="ARBA" id="ARBA00022723"/>
    </source>
</evidence>
<dbReference type="InterPro" id="IPR036291">
    <property type="entry name" value="NAD(P)-bd_dom_sf"/>
</dbReference>
<dbReference type="SUPFAM" id="SSF50129">
    <property type="entry name" value="GroES-like"/>
    <property type="match status" value="1"/>
</dbReference>
<dbReference type="Pfam" id="PF08240">
    <property type="entry name" value="ADH_N"/>
    <property type="match status" value="1"/>
</dbReference>
<evidence type="ECO:0000256" key="3">
    <source>
        <dbReference type="ARBA" id="ARBA00022833"/>
    </source>
</evidence>
<dbReference type="GO" id="GO:0008270">
    <property type="term" value="F:zinc ion binding"/>
    <property type="evidence" value="ECO:0007669"/>
    <property type="project" value="InterPro"/>
</dbReference>
<keyword evidence="4" id="KW-0560">Oxidoreductase</keyword>
<dbReference type="InterPro" id="IPR011032">
    <property type="entry name" value="GroES-like_sf"/>
</dbReference>
<dbReference type="InterPro" id="IPR020843">
    <property type="entry name" value="ER"/>
</dbReference>
<comment type="cofactor">
    <cofactor evidence="1 5">
        <name>Zn(2+)</name>
        <dbReference type="ChEBI" id="CHEBI:29105"/>
    </cofactor>
</comment>
<dbReference type="CDD" id="cd05283">
    <property type="entry name" value="CAD1"/>
    <property type="match status" value="1"/>
</dbReference>
<evidence type="ECO:0000256" key="4">
    <source>
        <dbReference type="ARBA" id="ARBA00023002"/>
    </source>
</evidence>
<dbReference type="InterPro" id="IPR013149">
    <property type="entry name" value="ADH-like_C"/>
</dbReference>
<dbReference type="InterPro" id="IPR002328">
    <property type="entry name" value="ADH_Zn_CS"/>
</dbReference>
<proteinExistence type="inferred from homology"/>
<evidence type="ECO:0000259" key="6">
    <source>
        <dbReference type="SMART" id="SM00829"/>
    </source>
</evidence>
<dbReference type="PANTHER" id="PTHR42683">
    <property type="entry name" value="ALDEHYDE REDUCTASE"/>
    <property type="match status" value="1"/>
</dbReference>
<dbReference type="InterPro" id="IPR029752">
    <property type="entry name" value="D-isomer_DH_CS1"/>
</dbReference>
<dbReference type="GO" id="GO:0016616">
    <property type="term" value="F:oxidoreductase activity, acting on the CH-OH group of donors, NAD or NADP as acceptor"/>
    <property type="evidence" value="ECO:0007669"/>
    <property type="project" value="InterPro"/>
</dbReference>
<dbReference type="Gene3D" id="3.40.50.720">
    <property type="entry name" value="NAD(P)-binding Rossmann-like Domain"/>
    <property type="match status" value="1"/>
</dbReference>